<evidence type="ECO:0000256" key="1">
    <source>
        <dbReference type="SAM" id="MobiDB-lite"/>
    </source>
</evidence>
<dbReference type="Proteomes" id="UP000322283">
    <property type="component" value="Unassembled WGS sequence"/>
</dbReference>
<dbReference type="RefSeq" id="WP_069588249.1">
    <property type="nucleotide sequence ID" value="NZ_CP017019.1"/>
</dbReference>
<protein>
    <submittedName>
        <fullName evidence="2">Uncharacterized protein</fullName>
    </submittedName>
</protein>
<dbReference type="EMBL" id="CP017019">
    <property type="protein sequence ID" value="AOQ23057.1"/>
    <property type="molecule type" value="Genomic_DNA"/>
</dbReference>
<name>A0AAC9MTZ3_NEOTH</name>
<dbReference type="Proteomes" id="UP000094598">
    <property type="component" value="Chromosome"/>
</dbReference>
<reference evidence="3 5" key="2">
    <citation type="submission" date="2019-05" db="EMBL/GenBank/DDBJ databases">
        <title>Genome sequence of Moorella thermoacetica ATCC 33924.</title>
        <authorList>
            <person name="Poehlein A."/>
            <person name="Bengelsdorf F.R."/>
            <person name="Duerre P."/>
            <person name="Daniel R."/>
        </authorList>
    </citation>
    <scope>NUCLEOTIDE SEQUENCE [LARGE SCALE GENOMIC DNA]</scope>
    <source>
        <strain evidence="3 5">ATCC 33924</strain>
    </source>
</reference>
<accession>A0AAC9MTZ3</accession>
<evidence type="ECO:0000313" key="4">
    <source>
        <dbReference type="Proteomes" id="UP000094598"/>
    </source>
</evidence>
<feature type="compositionally biased region" description="Basic and acidic residues" evidence="1">
    <location>
        <begin position="1"/>
        <end position="10"/>
    </location>
</feature>
<evidence type="ECO:0000313" key="3">
    <source>
        <dbReference type="EMBL" id="TYL08976.1"/>
    </source>
</evidence>
<reference evidence="2 4" key="1">
    <citation type="submission" date="2016-08" db="EMBL/GenBank/DDBJ databases">
        <title>Moorella thermoacetica DSM 103132.</title>
        <authorList>
            <person name="Jendresen C.B."/>
            <person name="Redl S.M."/>
            <person name="Jensen T.O."/>
            <person name="Nielsen A.T."/>
        </authorList>
    </citation>
    <scope>NUCLEOTIDE SEQUENCE [LARGE SCALE GENOMIC DNA]</scope>
    <source>
        <strain evidence="2 4">DSM 103132</strain>
    </source>
</reference>
<organism evidence="2 4">
    <name type="scientific">Neomoorella thermoacetica</name>
    <name type="common">Clostridium thermoaceticum</name>
    <dbReference type="NCBI Taxonomy" id="1525"/>
    <lineage>
        <taxon>Bacteria</taxon>
        <taxon>Bacillati</taxon>
        <taxon>Bacillota</taxon>
        <taxon>Clostridia</taxon>
        <taxon>Neomoorellales</taxon>
        <taxon>Neomoorellaceae</taxon>
        <taxon>Neomoorella</taxon>
    </lineage>
</organism>
<feature type="compositionally biased region" description="Basic and acidic residues" evidence="1">
    <location>
        <begin position="25"/>
        <end position="37"/>
    </location>
</feature>
<sequence length="302" mass="32081">MKVSPEELEKYLSGQSGQKPAGKPGDGDSKNAEDASVKEPSAGQEVRGGSGTAPPTKDGAGNGRAASGGPPAPAGKQEKSPEITGLPDDLASDELFAAELEAETAALPEVHVSRVVINHESGTFDYLDGRSSDVLEGFLVRWDNRRVRWDDGGIACLSRDGKRGRLADGTVVECARCVHSGQCVFSPRLYFVPAAGVRELLYFDVPSGQSSVFYRFVNSVVRGADGGPARPLSSVVTRARLEKREGRRAARLAFEVVRPVAGREEWREILALRDELLPHVVEDSGGNAGEAAAGPSLEDVVF</sequence>
<proteinExistence type="predicted"/>
<dbReference type="AlphaFoldDB" id="A0AAC9MTZ3"/>
<keyword evidence="5" id="KW-1185">Reference proteome</keyword>
<dbReference type="EMBL" id="VCDX01000013">
    <property type="protein sequence ID" value="TYL08976.1"/>
    <property type="molecule type" value="Genomic_DNA"/>
</dbReference>
<feature type="region of interest" description="Disordered" evidence="1">
    <location>
        <begin position="1"/>
        <end position="88"/>
    </location>
</feature>
<evidence type="ECO:0000313" key="5">
    <source>
        <dbReference type="Proteomes" id="UP000322283"/>
    </source>
</evidence>
<gene>
    <name evidence="2" type="ORF">Maut_00594</name>
    <name evidence="3" type="ORF">MTAT_26400</name>
</gene>
<evidence type="ECO:0000313" key="2">
    <source>
        <dbReference type="EMBL" id="AOQ23057.1"/>
    </source>
</evidence>